<dbReference type="RefSeq" id="WP_084082281.1">
    <property type="nucleotide sequence ID" value="NZ_FRAR01000006.1"/>
</dbReference>
<dbReference type="Pfam" id="PF02738">
    <property type="entry name" value="MoCoBD_1"/>
    <property type="match status" value="1"/>
</dbReference>
<dbReference type="InterPro" id="IPR008274">
    <property type="entry name" value="AldOxase/xan_DH_MoCoBD1"/>
</dbReference>
<gene>
    <name evidence="2" type="ORF">SAMN02745123_00539</name>
</gene>
<dbReference type="STRING" id="1121421.SAMN02745123_00539"/>
<dbReference type="Pfam" id="PF20256">
    <property type="entry name" value="MoCoBD_2"/>
    <property type="match status" value="1"/>
</dbReference>
<dbReference type="SUPFAM" id="SSF54665">
    <property type="entry name" value="CO dehydrogenase molybdoprotein N-domain-like"/>
    <property type="match status" value="1"/>
</dbReference>
<dbReference type="SMART" id="SM01008">
    <property type="entry name" value="Ald_Xan_dh_C"/>
    <property type="match status" value="1"/>
</dbReference>
<dbReference type="Gene3D" id="3.30.365.10">
    <property type="entry name" value="Aldehyde oxidase/xanthine dehydrogenase, molybdopterin binding domain"/>
    <property type="match status" value="4"/>
</dbReference>
<evidence type="ECO:0000259" key="1">
    <source>
        <dbReference type="SMART" id="SM01008"/>
    </source>
</evidence>
<evidence type="ECO:0000313" key="3">
    <source>
        <dbReference type="Proteomes" id="UP000183997"/>
    </source>
</evidence>
<dbReference type="InterPro" id="IPR000674">
    <property type="entry name" value="Ald_Oxase/Xan_DH_a/b"/>
</dbReference>
<dbReference type="Gene3D" id="3.90.1170.50">
    <property type="entry name" value="Aldehyde oxidase/xanthine dehydrogenase, a/b hammerhead"/>
    <property type="match status" value="1"/>
</dbReference>
<dbReference type="GO" id="GO:0016491">
    <property type="term" value="F:oxidoreductase activity"/>
    <property type="evidence" value="ECO:0007669"/>
    <property type="project" value="InterPro"/>
</dbReference>
<sequence>MKKDYTVVGKNIRKLDAIEKAMGAATFTTDIKLPGMLYGKVLRSPYPHARIVKIDTSKAEALPGVKAVATYLNTPRVKFNTSATSTFTIPPLQPVEDQYVFDSVVRYVGDEVAAVAATSKKVAEEALELIEVEYELLPTVFDPLAAMKEEAPSLHHCEAGKNVPGEKIHIEMGDIELGFAEADYVFEHTFKLPVQKQAQMETQAAVAQVSVDGKVTVWSTTQTPHPSRRILATIFGLPYSKVRVLNPPYIGGGFGVRIGLSAKAEPIALALAMLAKQPVKVVYDRKEDFIASDTRHSGYVTVKTGVKKDGTFTARKIMGILNSGAYCSWSAETPGVLGAMGLSIYYCPNQMYDGHSVYTNTTPAGAMRGFGNPQGMFAVDSQVDIIAEELGMDPMEIRRKNIMRPGLPWVLPYPCQSSGLEECMDLGAKAIVWDQRGKQNQDSDTIRRGIGMAIGTHVSNAWPFCGDYSNAYVTVQQDGSIQVASGVPDMGTGTITTLSQMAAEVMGIAFGQVGITFADTESTPFEIGSHASRTCYASGTAVVAAAQDARKQVFEYAANMLEVTPGELDIENGIIYSTLTQEKNISLGQVAMEAHLRGQQFIGVGRIIPQNAPPYLAHFAEVEVDTETGKVRVTKMVAAHDVGKAIHPLIVEGQLEGGLAMGIGYALSEEIKYDDRGRQLNNGFHKYMLPTAMDIPELEAIIVEAEDPTGPFGAKGVGETGLVATAAAIANAVYDAIGIRFFEIPLTEERVYRALKERK</sequence>
<dbReference type="PANTHER" id="PTHR11908:SF157">
    <property type="entry name" value="XANTHINE DEHYDROGENASE SUBUNIT D-RELATED"/>
    <property type="match status" value="1"/>
</dbReference>
<proteinExistence type="predicted"/>
<dbReference type="InterPro" id="IPR016208">
    <property type="entry name" value="Ald_Oxase/xanthine_DH-like"/>
</dbReference>
<dbReference type="InterPro" id="IPR037165">
    <property type="entry name" value="AldOxase/xan_DH_Mopterin-bd_sf"/>
</dbReference>
<dbReference type="InterPro" id="IPR036856">
    <property type="entry name" value="Ald_Oxase/Xan_DH_a/b_sf"/>
</dbReference>
<reference evidence="3" key="1">
    <citation type="submission" date="2016-11" db="EMBL/GenBank/DDBJ databases">
        <authorList>
            <person name="Varghese N."/>
            <person name="Submissions S."/>
        </authorList>
    </citation>
    <scope>NUCLEOTIDE SEQUENCE [LARGE SCALE GENOMIC DNA]</scope>
    <source>
        <strain evidence="3">DSM 10349</strain>
    </source>
</reference>
<dbReference type="PANTHER" id="PTHR11908">
    <property type="entry name" value="XANTHINE DEHYDROGENASE"/>
    <property type="match status" value="1"/>
</dbReference>
<dbReference type="OrthoDB" id="41753at2"/>
<dbReference type="InterPro" id="IPR046867">
    <property type="entry name" value="AldOxase/xan_DH_MoCoBD2"/>
</dbReference>
<dbReference type="Proteomes" id="UP000183997">
    <property type="component" value="Unassembled WGS sequence"/>
</dbReference>
<keyword evidence="3" id="KW-1185">Reference proteome</keyword>
<accession>A0A1M6PEQ7</accession>
<feature type="domain" description="Aldehyde oxidase/xanthine dehydrogenase a/b hammerhead" evidence="1">
    <location>
        <begin position="22"/>
        <end position="138"/>
    </location>
</feature>
<protein>
    <submittedName>
        <fullName evidence="2">Xanthine dehydrogenase, molybdenum binding subunit apoprotein</fullName>
    </submittedName>
</protein>
<dbReference type="GO" id="GO:0005506">
    <property type="term" value="F:iron ion binding"/>
    <property type="evidence" value="ECO:0007669"/>
    <property type="project" value="InterPro"/>
</dbReference>
<organism evidence="2 3">
    <name type="scientific">Desulforamulus aeronauticus DSM 10349</name>
    <dbReference type="NCBI Taxonomy" id="1121421"/>
    <lineage>
        <taxon>Bacteria</taxon>
        <taxon>Bacillati</taxon>
        <taxon>Bacillota</taxon>
        <taxon>Clostridia</taxon>
        <taxon>Eubacteriales</taxon>
        <taxon>Peptococcaceae</taxon>
        <taxon>Desulforamulus</taxon>
    </lineage>
</organism>
<dbReference type="SUPFAM" id="SSF56003">
    <property type="entry name" value="Molybdenum cofactor-binding domain"/>
    <property type="match status" value="1"/>
</dbReference>
<evidence type="ECO:0000313" key="2">
    <source>
        <dbReference type="EMBL" id="SHK06401.1"/>
    </source>
</evidence>
<name>A0A1M6PEQ7_9FIRM</name>
<dbReference type="EMBL" id="FRAR01000006">
    <property type="protein sequence ID" value="SHK06401.1"/>
    <property type="molecule type" value="Genomic_DNA"/>
</dbReference>
<dbReference type="AlphaFoldDB" id="A0A1M6PEQ7"/>
<dbReference type="Pfam" id="PF01315">
    <property type="entry name" value="Ald_Xan_dh_C"/>
    <property type="match status" value="1"/>
</dbReference>